<gene>
    <name evidence="1" type="ORF">BSTOLATCC_MIC36055</name>
</gene>
<name>A0AAU9JLC4_9CILI</name>
<organism evidence="1 2">
    <name type="scientific">Blepharisma stoltei</name>
    <dbReference type="NCBI Taxonomy" id="1481888"/>
    <lineage>
        <taxon>Eukaryota</taxon>
        <taxon>Sar</taxon>
        <taxon>Alveolata</taxon>
        <taxon>Ciliophora</taxon>
        <taxon>Postciliodesmatophora</taxon>
        <taxon>Heterotrichea</taxon>
        <taxon>Heterotrichida</taxon>
        <taxon>Blepharismidae</taxon>
        <taxon>Blepharisma</taxon>
    </lineage>
</organism>
<accession>A0AAU9JLC4</accession>
<evidence type="ECO:0000313" key="2">
    <source>
        <dbReference type="Proteomes" id="UP001162131"/>
    </source>
</evidence>
<keyword evidence="2" id="KW-1185">Reference proteome</keyword>
<dbReference type="EMBL" id="CAJZBQ010000036">
    <property type="protein sequence ID" value="CAG9324260.1"/>
    <property type="molecule type" value="Genomic_DNA"/>
</dbReference>
<evidence type="ECO:0000313" key="1">
    <source>
        <dbReference type="EMBL" id="CAG9324260.1"/>
    </source>
</evidence>
<sequence length="260" mass="30643">MKSACCSFCPLDAIFISDCGNLKACPKHKAIGHKLKRIKIPIIEESKEIFLSFIGILKKKFRARFDDLIEKSTINKNNEKYQKKLRLVHNALHGCSIFVMHLLKKKSVEIKLILSPFEYFLTQPKEKAQQYIEKLGDQNSLSGLCRSVKTHLFDFNYFKFEDKKFIHGWVYKSSYNLHDHLLDFSFIVFLDFIKIAEYEMAYEWYQNFKSYLEFYGNSSINAKFISVLFDKLLKTKTDKKRRLLSARRTMKKITSSIINP</sequence>
<dbReference type="Proteomes" id="UP001162131">
    <property type="component" value="Unassembled WGS sequence"/>
</dbReference>
<proteinExistence type="predicted"/>
<protein>
    <submittedName>
        <fullName evidence="1">Uncharacterized protein</fullName>
    </submittedName>
</protein>
<dbReference type="AlphaFoldDB" id="A0AAU9JLC4"/>
<comment type="caution">
    <text evidence="1">The sequence shown here is derived from an EMBL/GenBank/DDBJ whole genome shotgun (WGS) entry which is preliminary data.</text>
</comment>
<reference evidence="1" key="1">
    <citation type="submission" date="2021-09" db="EMBL/GenBank/DDBJ databases">
        <authorList>
            <consortium name="AG Swart"/>
            <person name="Singh M."/>
            <person name="Singh A."/>
            <person name="Seah K."/>
            <person name="Emmerich C."/>
        </authorList>
    </citation>
    <scope>NUCLEOTIDE SEQUENCE</scope>
    <source>
        <strain evidence="1">ATCC30299</strain>
    </source>
</reference>